<evidence type="ECO:0000256" key="15">
    <source>
        <dbReference type="ARBA" id="ARBA00029567"/>
    </source>
</evidence>
<dbReference type="InterPro" id="IPR033895">
    <property type="entry name" value="GPT"/>
</dbReference>
<organism evidence="20 21">
    <name type="scientific">Porcisia hertigi</name>
    <dbReference type="NCBI Taxonomy" id="2761500"/>
    <lineage>
        <taxon>Eukaryota</taxon>
        <taxon>Discoba</taxon>
        <taxon>Euglenozoa</taxon>
        <taxon>Kinetoplastea</taxon>
        <taxon>Metakinetoplastina</taxon>
        <taxon>Trypanosomatida</taxon>
        <taxon>Trypanosomatidae</taxon>
        <taxon>Leishmaniinae</taxon>
        <taxon>Porcisia</taxon>
    </lineage>
</organism>
<dbReference type="Pfam" id="PF00953">
    <property type="entry name" value="Glycos_transf_4"/>
    <property type="match status" value="1"/>
</dbReference>
<comment type="pathway">
    <text evidence="3">Protein modification; protein glycosylation.</text>
</comment>
<keyword evidence="9 19" id="KW-0812">Transmembrane</keyword>
<dbReference type="GO" id="GO:0046872">
    <property type="term" value="F:metal ion binding"/>
    <property type="evidence" value="ECO:0007669"/>
    <property type="project" value="UniProtKB-KW"/>
</dbReference>
<keyword evidence="7" id="KW-0328">Glycosyltransferase</keyword>
<comment type="function">
    <text evidence="17">UDP-N-acetylglucosamine--dolichyl-phosphate N-acetylglucosaminephosphotransferase that operates in the biosynthetic pathway of dolichol-linked oligosaccharides, the glycan precursors employed in protein asparagine (N)-glycosylation. The assembly of dolichol-linked oligosaccharides begins on the cytosolic side of the endoplasmic reticulum membrane and finishes in its lumen. The sequential addition of sugars to dolichol pyrophosphate produces dolichol-linked oligosaccharides containing fourteen sugars, including two GlcNAcs, nine mannoses and three glucoses. Once assembled, the oligosaccharide is transferred from the lipid to nascent proteins by oligosaccharyltransferases. Catalyzes the initial step of dolichol-linked oligosaccharide biosynthesis, transfering GlcNAc-1-P from cytosolic UDP-GlcNAc onto the carrier lipid dolichyl phosphate (P-dolichol), yielding GlcNAc-P-P-dolichol embedded in the cytoplasmic leaflet of the endoplasmic reticulum membrane.</text>
</comment>
<dbReference type="Proteomes" id="UP000674318">
    <property type="component" value="Unassembled WGS sequence"/>
</dbReference>
<evidence type="ECO:0000256" key="12">
    <source>
        <dbReference type="ARBA" id="ARBA00022842"/>
    </source>
</evidence>
<keyword evidence="11" id="KW-0256">Endoplasmic reticulum</keyword>
<feature type="transmembrane region" description="Helical" evidence="19">
    <location>
        <begin position="263"/>
        <end position="285"/>
    </location>
</feature>
<evidence type="ECO:0000256" key="19">
    <source>
        <dbReference type="SAM" id="Phobius"/>
    </source>
</evidence>
<evidence type="ECO:0000256" key="14">
    <source>
        <dbReference type="ARBA" id="ARBA00023136"/>
    </source>
</evidence>
<dbReference type="EMBL" id="JAFJZO010000036">
    <property type="protein sequence ID" value="KAG5490575.1"/>
    <property type="molecule type" value="Genomic_DNA"/>
</dbReference>
<feature type="transmembrane region" description="Helical" evidence="19">
    <location>
        <begin position="92"/>
        <end position="114"/>
    </location>
</feature>
<feature type="transmembrane region" description="Helical" evidence="19">
    <location>
        <begin position="156"/>
        <end position="178"/>
    </location>
</feature>
<dbReference type="InterPro" id="IPR000715">
    <property type="entry name" value="Glycosyl_transferase_4"/>
</dbReference>
<evidence type="ECO:0000256" key="9">
    <source>
        <dbReference type="ARBA" id="ARBA00022692"/>
    </source>
</evidence>
<dbReference type="KEGG" id="phet:94286823"/>
<evidence type="ECO:0000256" key="4">
    <source>
        <dbReference type="ARBA" id="ARBA00009317"/>
    </source>
</evidence>
<feature type="transmembrane region" description="Helical" evidence="19">
    <location>
        <begin position="350"/>
        <end position="368"/>
    </location>
</feature>
<feature type="transmembrane region" description="Helical" evidence="19">
    <location>
        <begin position="126"/>
        <end position="144"/>
    </location>
</feature>
<evidence type="ECO:0000256" key="8">
    <source>
        <dbReference type="ARBA" id="ARBA00022679"/>
    </source>
</evidence>
<feature type="transmembrane region" description="Helical" evidence="19">
    <location>
        <begin position="238"/>
        <end position="256"/>
    </location>
</feature>
<evidence type="ECO:0000256" key="5">
    <source>
        <dbReference type="ARBA" id="ARBA00013225"/>
    </source>
</evidence>
<reference evidence="20 21" key="1">
    <citation type="submission" date="2021-02" db="EMBL/GenBank/DDBJ databases">
        <title>Porcisia hertigi Genome sequencing and assembly.</title>
        <authorList>
            <person name="Almutairi H."/>
            <person name="Gatherer D."/>
        </authorList>
    </citation>
    <scope>NUCLEOTIDE SEQUENCE [LARGE SCALE GENOMIC DNA]</scope>
    <source>
        <strain evidence="20 21">C119</strain>
    </source>
</reference>
<feature type="transmembrane region" description="Helical" evidence="19">
    <location>
        <begin position="12"/>
        <end position="36"/>
    </location>
</feature>
<protein>
    <recommendedName>
        <fullName evidence="6">UDP-N-acetylglucosamine--dolichyl-phosphate N-acetylglucosaminephosphotransferase</fullName>
        <ecNumber evidence="5">2.7.8.15</ecNumber>
    </recommendedName>
    <alternativeName>
        <fullName evidence="15">GlcNAc-1-P transferase</fullName>
    </alternativeName>
    <alternativeName>
        <fullName evidence="16">N-acetylglucosamine-1-phosphate transferase</fullName>
    </alternativeName>
</protein>
<comment type="subcellular location">
    <subcellularLocation>
        <location evidence="2">Endoplasmic reticulum membrane</location>
        <topology evidence="2">Multi-pass membrane protein</topology>
    </subcellularLocation>
</comment>
<keyword evidence="21" id="KW-1185">Reference proteome</keyword>
<name>A0A836HU03_9TRYP</name>
<dbReference type="EC" id="2.7.8.15" evidence="5"/>
<dbReference type="UniPathway" id="UPA00378"/>
<comment type="similarity">
    <text evidence="4">Belongs to the glycosyltransferase 4 family.</text>
</comment>
<evidence type="ECO:0000256" key="10">
    <source>
        <dbReference type="ARBA" id="ARBA00022723"/>
    </source>
</evidence>
<dbReference type="GeneID" id="94286823"/>
<comment type="cofactor">
    <cofactor evidence="1">
        <name>Mg(2+)</name>
        <dbReference type="ChEBI" id="CHEBI:18420"/>
    </cofactor>
</comment>
<evidence type="ECO:0000256" key="17">
    <source>
        <dbReference type="ARBA" id="ARBA00044717"/>
    </source>
</evidence>
<dbReference type="GO" id="GO:0006488">
    <property type="term" value="P:dolichol-linked oligosaccharide biosynthetic process"/>
    <property type="evidence" value="ECO:0007669"/>
    <property type="project" value="InterPro"/>
</dbReference>
<dbReference type="GO" id="GO:0005789">
    <property type="term" value="C:endoplasmic reticulum membrane"/>
    <property type="evidence" value="ECO:0007669"/>
    <property type="project" value="UniProtKB-SubCell"/>
</dbReference>
<keyword evidence="14 19" id="KW-0472">Membrane</keyword>
<proteinExistence type="inferred from homology"/>
<evidence type="ECO:0000256" key="2">
    <source>
        <dbReference type="ARBA" id="ARBA00004477"/>
    </source>
</evidence>
<dbReference type="GO" id="GO:0003975">
    <property type="term" value="F:UDP-N-acetylglucosamine-dolichyl-phosphate N-acetylglucosaminephosphotransferase activity"/>
    <property type="evidence" value="ECO:0007669"/>
    <property type="project" value="UniProtKB-EC"/>
</dbReference>
<evidence type="ECO:0000256" key="7">
    <source>
        <dbReference type="ARBA" id="ARBA00022676"/>
    </source>
</evidence>
<evidence type="ECO:0000313" key="20">
    <source>
        <dbReference type="EMBL" id="KAG5490575.1"/>
    </source>
</evidence>
<keyword evidence="10" id="KW-0479">Metal-binding</keyword>
<keyword evidence="8" id="KW-0808">Transferase</keyword>
<comment type="catalytic activity">
    <reaction evidence="18">
        <text>a di-trans,poly-cis-dolichyl phosphate + UDP-N-acetyl-alpha-D-glucosamine = an N-acetyl-alpha-D-glucosaminyl-diphospho-di-trans,poly-cis-dolichol + UMP</text>
        <dbReference type="Rhea" id="RHEA:13289"/>
        <dbReference type="Rhea" id="RHEA-COMP:19498"/>
        <dbReference type="Rhea" id="RHEA-COMP:19507"/>
        <dbReference type="ChEBI" id="CHEBI:57683"/>
        <dbReference type="ChEBI" id="CHEBI:57705"/>
        <dbReference type="ChEBI" id="CHEBI:57865"/>
        <dbReference type="ChEBI" id="CHEBI:58427"/>
        <dbReference type="EC" id="2.7.8.15"/>
    </reaction>
    <physiologicalReaction direction="left-to-right" evidence="18">
        <dbReference type="Rhea" id="RHEA:13290"/>
    </physiologicalReaction>
</comment>
<evidence type="ECO:0000256" key="13">
    <source>
        <dbReference type="ARBA" id="ARBA00022989"/>
    </source>
</evidence>
<dbReference type="OrthoDB" id="10262326at2759"/>
<comment type="caution">
    <text evidence="20">The sequence shown here is derived from an EMBL/GenBank/DDBJ whole genome shotgun (WGS) entry which is preliminary data.</text>
</comment>
<dbReference type="PANTHER" id="PTHR10571">
    <property type="entry name" value="UDP-N-ACETYLGLUCOSAMINE--DOLICHYL-PHOSPHATE N-ACETYLGLUCOSAMINEPHOSPHOTRANSFERASE"/>
    <property type="match status" value="1"/>
</dbReference>
<evidence type="ECO:0000256" key="1">
    <source>
        <dbReference type="ARBA" id="ARBA00001946"/>
    </source>
</evidence>
<dbReference type="RefSeq" id="XP_067752903.1">
    <property type="nucleotide sequence ID" value="XM_067896746.1"/>
</dbReference>
<keyword evidence="13 19" id="KW-1133">Transmembrane helix</keyword>
<keyword evidence="12" id="KW-0460">Magnesium</keyword>
<evidence type="ECO:0000313" key="21">
    <source>
        <dbReference type="Proteomes" id="UP000674318"/>
    </source>
</evidence>
<accession>A0A836HU03</accession>
<gene>
    <name evidence="20" type="ORF">JKF63_00695</name>
</gene>
<feature type="transmembrane region" description="Helical" evidence="19">
    <location>
        <begin position="319"/>
        <end position="338"/>
    </location>
</feature>
<evidence type="ECO:0000256" key="6">
    <source>
        <dbReference type="ARBA" id="ARBA00017659"/>
    </source>
</evidence>
<dbReference type="GO" id="GO:0016757">
    <property type="term" value="F:glycosyltransferase activity"/>
    <property type="evidence" value="ECO:0007669"/>
    <property type="project" value="UniProtKB-KW"/>
</dbReference>
<evidence type="ECO:0000256" key="16">
    <source>
        <dbReference type="ARBA" id="ARBA00033238"/>
    </source>
</evidence>
<dbReference type="AlphaFoldDB" id="A0A836HU03"/>
<dbReference type="CDD" id="cd06855">
    <property type="entry name" value="GT_GPT_euk"/>
    <property type="match status" value="1"/>
</dbReference>
<evidence type="ECO:0000256" key="18">
    <source>
        <dbReference type="ARBA" id="ARBA00045078"/>
    </source>
</evidence>
<evidence type="ECO:0000256" key="11">
    <source>
        <dbReference type="ARBA" id="ARBA00022824"/>
    </source>
</evidence>
<feature type="transmembrane region" description="Helical" evidence="19">
    <location>
        <begin position="374"/>
        <end position="394"/>
    </location>
</feature>
<dbReference type="PANTHER" id="PTHR10571:SF0">
    <property type="entry name" value="UDP-N-ACETYLGLUCOSAMINE--DOLICHYL-PHOSPHATE N-ACETYLGLUCOSAMINEPHOSPHOTRANSFERASE"/>
    <property type="match status" value="1"/>
</dbReference>
<evidence type="ECO:0000256" key="3">
    <source>
        <dbReference type="ARBA" id="ARBA00004922"/>
    </source>
</evidence>
<sequence>MATSLVESGWNAAAAVAAHAPALGLILLGSIAAYVGTIRYIPRVSRTLFERNIFGVDINKTTPEQFQSFAAMRRAGRTGEKEFQKQAIPESLGILSGAVYLSVVMVLTVCFGLLGVASDGVDDMHASLSGPLMTISVMLLLGFVDDVLDVKWRHKIILSTLGSLPLIMTYEGSLSVLMPRVFGRFALPTMKATTDWLLSFTAAKEESATEFRITAPLRWLSFAVNHRSFIDVYPSGAVLIYLGPVYLVYLSMLCIFCTNSINILAGVNGVEVGQSLVIAIASVIYNLCQMRLERQVKSDWSISDSAAAAVLDMSSDHQLRALLLLGPFIGVSLALWRYNRYPARIFVGDSYTYFAGTVLAVSSITGVYSKTLLLFFAPQLFNFIISLPQLFGIVPCPRHRVPTWNPETNLLSNSHNYTILNVILYFRGDMHEQKLTRAILKCQVIACALGFTVRYVLSSLLYDEVR</sequence>